<dbReference type="OrthoDB" id="4427276at2"/>
<dbReference type="GO" id="GO:0003697">
    <property type="term" value="F:single-stranded DNA binding"/>
    <property type="evidence" value="ECO:0007669"/>
    <property type="project" value="InterPro"/>
</dbReference>
<evidence type="ECO:0000313" key="5">
    <source>
        <dbReference type="Proteomes" id="UP000182841"/>
    </source>
</evidence>
<evidence type="ECO:0000256" key="2">
    <source>
        <dbReference type="PROSITE-ProRule" id="PRU00252"/>
    </source>
</evidence>
<keyword evidence="1 2" id="KW-0238">DNA-binding</keyword>
<sequence>MNETYVTVTGNVATKVDHWTSPSGLPVARFRLASTARRFDKQNQRWADASTSFYTVWAWRGLAGHLASSVARGEPVIVRGQLRVVEDERDGRRYLSAELLATTVGHDLTRGTSAFVRTPRANPESTRNPAPAWPPVAPAGPPPFGAPGDGASGERASGDGAETPGSEPAPEEVVPDGQLLPGALTEGSVPGSRGAS</sequence>
<feature type="region of interest" description="Disordered" evidence="3">
    <location>
        <begin position="111"/>
        <end position="196"/>
    </location>
</feature>
<name>A0A1H9UCW6_9ACTN</name>
<dbReference type="SUPFAM" id="SSF50249">
    <property type="entry name" value="Nucleic acid-binding proteins"/>
    <property type="match status" value="1"/>
</dbReference>
<accession>A0A1H9UCW6</accession>
<evidence type="ECO:0000313" key="4">
    <source>
        <dbReference type="EMBL" id="SES07189.1"/>
    </source>
</evidence>
<dbReference type="RefSeq" id="WP_075001381.1">
    <property type="nucleotide sequence ID" value="NZ_FOGO01000008.1"/>
</dbReference>
<dbReference type="EMBL" id="FOGO01000008">
    <property type="protein sequence ID" value="SES07189.1"/>
    <property type="molecule type" value="Genomic_DNA"/>
</dbReference>
<dbReference type="Pfam" id="PF00436">
    <property type="entry name" value="SSB"/>
    <property type="match status" value="1"/>
</dbReference>
<evidence type="ECO:0000256" key="3">
    <source>
        <dbReference type="SAM" id="MobiDB-lite"/>
    </source>
</evidence>
<dbReference type="CDD" id="cd04496">
    <property type="entry name" value="SSB_OBF"/>
    <property type="match status" value="1"/>
</dbReference>
<dbReference type="InterPro" id="IPR012340">
    <property type="entry name" value="NA-bd_OB-fold"/>
</dbReference>
<dbReference type="Gene3D" id="2.40.50.140">
    <property type="entry name" value="Nucleic acid-binding proteins"/>
    <property type="match status" value="1"/>
</dbReference>
<dbReference type="STRING" id="943816.AN217_07590"/>
<dbReference type="Proteomes" id="UP000182841">
    <property type="component" value="Unassembled WGS sequence"/>
</dbReference>
<organism evidence="4 5">
    <name type="scientific">Streptomyces qinglanensis</name>
    <dbReference type="NCBI Taxonomy" id="943816"/>
    <lineage>
        <taxon>Bacteria</taxon>
        <taxon>Bacillati</taxon>
        <taxon>Actinomycetota</taxon>
        <taxon>Actinomycetes</taxon>
        <taxon>Kitasatosporales</taxon>
        <taxon>Streptomycetaceae</taxon>
        <taxon>Streptomyces</taxon>
    </lineage>
</organism>
<proteinExistence type="predicted"/>
<dbReference type="PROSITE" id="PS50935">
    <property type="entry name" value="SSB"/>
    <property type="match status" value="1"/>
</dbReference>
<reference evidence="5" key="1">
    <citation type="submission" date="2016-10" db="EMBL/GenBank/DDBJ databases">
        <authorList>
            <person name="Varghese N."/>
            <person name="Submissions S."/>
        </authorList>
    </citation>
    <scope>NUCLEOTIDE SEQUENCE [LARGE SCALE GENOMIC DNA]</scope>
    <source>
        <strain evidence="5">CGMCC 4.6825</strain>
    </source>
</reference>
<feature type="compositionally biased region" description="Pro residues" evidence="3">
    <location>
        <begin position="131"/>
        <end position="145"/>
    </location>
</feature>
<dbReference type="AlphaFoldDB" id="A0A1H9UCW6"/>
<gene>
    <name evidence="4" type="ORF">SAMN05421870_10865</name>
</gene>
<keyword evidence="5" id="KW-1185">Reference proteome</keyword>
<protein>
    <submittedName>
        <fullName evidence="4">Single-strand DNA-binding protein</fullName>
    </submittedName>
</protein>
<evidence type="ECO:0000256" key="1">
    <source>
        <dbReference type="ARBA" id="ARBA00023125"/>
    </source>
</evidence>
<dbReference type="InterPro" id="IPR000424">
    <property type="entry name" value="Primosome_PriB/ssb"/>
</dbReference>